<gene>
    <name evidence="3" type="ORF">SAMN05216466_108119</name>
</gene>
<proteinExistence type="predicted"/>
<dbReference type="Pfam" id="PF00583">
    <property type="entry name" value="Acetyltransf_1"/>
    <property type="match status" value="1"/>
</dbReference>
<dbReference type="EMBL" id="FNCJ01000008">
    <property type="protein sequence ID" value="SDH25077.1"/>
    <property type="molecule type" value="Genomic_DNA"/>
</dbReference>
<reference evidence="3 4" key="1">
    <citation type="submission" date="2016-10" db="EMBL/GenBank/DDBJ databases">
        <authorList>
            <person name="de Groot N.N."/>
        </authorList>
    </citation>
    <scope>NUCLEOTIDE SEQUENCE [LARGE SCALE GENOMIC DNA]</scope>
    <source>
        <strain evidence="3 4">LMG 2247</strain>
    </source>
</reference>
<dbReference type="PANTHER" id="PTHR43072">
    <property type="entry name" value="N-ACETYLTRANSFERASE"/>
    <property type="match status" value="1"/>
</dbReference>
<dbReference type="Gene3D" id="3.40.630.30">
    <property type="match status" value="1"/>
</dbReference>
<feature type="domain" description="N-acetyltransferase" evidence="2">
    <location>
        <begin position="9"/>
        <end position="172"/>
    </location>
</feature>
<sequence>MESMVDSGIRVRDAVTADMTAVQAIYAYHVLNGSASFEETPPSPDDMSGRRDTVLKAGLPYLVAEMQGRVVGYAYATAYRPRPAYRYTIEDSIYVEHGLNGHGIGRALLTELINRCEQGPWRQMLAVIGNSGNKGSIALHESLGFRTIGTLASVGFKFGQWVDTVLMQRELGSGSASMPSVTCAPRMMQPTGDPTTSPESVRITP</sequence>
<dbReference type="CDD" id="cd04301">
    <property type="entry name" value="NAT_SF"/>
    <property type="match status" value="1"/>
</dbReference>
<evidence type="ECO:0000313" key="4">
    <source>
        <dbReference type="Proteomes" id="UP000199706"/>
    </source>
</evidence>
<evidence type="ECO:0000256" key="1">
    <source>
        <dbReference type="SAM" id="MobiDB-lite"/>
    </source>
</evidence>
<organism evidence="3 4">
    <name type="scientific">Paraburkholderia phenazinium</name>
    <dbReference type="NCBI Taxonomy" id="60549"/>
    <lineage>
        <taxon>Bacteria</taxon>
        <taxon>Pseudomonadati</taxon>
        <taxon>Pseudomonadota</taxon>
        <taxon>Betaproteobacteria</taxon>
        <taxon>Burkholderiales</taxon>
        <taxon>Burkholderiaceae</taxon>
        <taxon>Paraburkholderia</taxon>
    </lineage>
</organism>
<dbReference type="PROSITE" id="PS51186">
    <property type="entry name" value="GNAT"/>
    <property type="match status" value="1"/>
</dbReference>
<dbReference type="InterPro" id="IPR016181">
    <property type="entry name" value="Acyl_CoA_acyltransferase"/>
</dbReference>
<dbReference type="Proteomes" id="UP000199706">
    <property type="component" value="Unassembled WGS sequence"/>
</dbReference>
<dbReference type="GO" id="GO:0016747">
    <property type="term" value="F:acyltransferase activity, transferring groups other than amino-acyl groups"/>
    <property type="evidence" value="ECO:0007669"/>
    <property type="project" value="InterPro"/>
</dbReference>
<protein>
    <submittedName>
        <fullName evidence="3">Phosphinothricin acetyltransferase</fullName>
    </submittedName>
</protein>
<keyword evidence="3" id="KW-0808">Transferase</keyword>
<dbReference type="AlphaFoldDB" id="A0A1G8AVZ8"/>
<feature type="region of interest" description="Disordered" evidence="1">
    <location>
        <begin position="177"/>
        <end position="205"/>
    </location>
</feature>
<evidence type="ECO:0000313" key="3">
    <source>
        <dbReference type="EMBL" id="SDH25077.1"/>
    </source>
</evidence>
<accession>A0A1G8AVZ8</accession>
<evidence type="ECO:0000259" key="2">
    <source>
        <dbReference type="PROSITE" id="PS51186"/>
    </source>
</evidence>
<dbReference type="PANTHER" id="PTHR43072:SF8">
    <property type="entry name" value="ACYLTRANSFERASE FABY-RELATED"/>
    <property type="match status" value="1"/>
</dbReference>
<dbReference type="InterPro" id="IPR000182">
    <property type="entry name" value="GNAT_dom"/>
</dbReference>
<dbReference type="SUPFAM" id="SSF55729">
    <property type="entry name" value="Acyl-CoA N-acyltransferases (Nat)"/>
    <property type="match status" value="1"/>
</dbReference>
<name>A0A1G8AVZ8_9BURK</name>